<evidence type="ECO:0000313" key="2">
    <source>
        <dbReference type="Proteomes" id="UP000196708"/>
    </source>
</evidence>
<dbReference type="KEGG" id="vga:BSQ33_19480"/>
<gene>
    <name evidence="1" type="ORF">BSQ33_19480</name>
</gene>
<dbReference type="EMBL" id="CP018836">
    <property type="protein sequence ID" value="ASA57896.1"/>
    <property type="molecule type" value="Genomic_DNA"/>
</dbReference>
<evidence type="ECO:0000313" key="1">
    <source>
        <dbReference type="EMBL" id="ASA57896.1"/>
    </source>
</evidence>
<name>A0A1Z2SL83_VIBGA</name>
<proteinExistence type="predicted"/>
<dbReference type="RefSeq" id="WP_088134993.1">
    <property type="nucleotide sequence ID" value="NZ_CP018836.1"/>
</dbReference>
<sequence length="155" mass="18214">MYKFNIDIKPANEIDELGRLKYLIMKLVIAGKTVELVSLVLENIEQLSWFIENEEAIRYTRCPLDIENSCSIAEGINLLYDKLDYDSDVLDKLYMFRSQHALRFAFRGQDIPDIFIALNNDQYEVSCSDENCKCHYVVDIDSLFHEVRKLIEYNK</sequence>
<organism evidence="1 2">
    <name type="scientific">Vibrio gazogenes</name>
    <dbReference type="NCBI Taxonomy" id="687"/>
    <lineage>
        <taxon>Bacteria</taxon>
        <taxon>Pseudomonadati</taxon>
        <taxon>Pseudomonadota</taxon>
        <taxon>Gammaproteobacteria</taxon>
        <taxon>Vibrionales</taxon>
        <taxon>Vibrionaceae</taxon>
        <taxon>Vibrio</taxon>
    </lineage>
</organism>
<reference evidence="1 2" key="1">
    <citation type="submission" date="2016-12" db="EMBL/GenBank/DDBJ databases">
        <authorList>
            <person name="Song W.-J."/>
            <person name="Kurnit D.M."/>
        </authorList>
    </citation>
    <scope>NUCLEOTIDE SEQUENCE [LARGE SCALE GENOMIC DNA]</scope>
    <source>
        <strain evidence="1 2">ATCC 43942</strain>
    </source>
</reference>
<protein>
    <submittedName>
        <fullName evidence="1">Uncharacterized protein</fullName>
    </submittedName>
</protein>
<accession>A0A1Z2SL83</accession>
<dbReference type="OrthoDB" id="6505770at2"/>
<dbReference type="AlphaFoldDB" id="A0A1Z2SL83"/>
<dbReference type="Proteomes" id="UP000196708">
    <property type="component" value="Chromosome 2"/>
</dbReference>